<evidence type="ECO:0000256" key="8">
    <source>
        <dbReference type="RuleBase" id="RU361185"/>
    </source>
</evidence>
<dbReference type="Pfam" id="PF13802">
    <property type="entry name" value="Gal_mutarotas_2"/>
    <property type="match status" value="1"/>
</dbReference>
<dbReference type="InterPro" id="IPR044913">
    <property type="entry name" value="P_trefoil_dom_sf"/>
</dbReference>
<evidence type="ECO:0000259" key="9">
    <source>
        <dbReference type="PROSITE" id="PS51448"/>
    </source>
</evidence>
<dbReference type="InterPro" id="IPR033403">
    <property type="entry name" value="DUF5110"/>
</dbReference>
<dbReference type="InterPro" id="IPR048395">
    <property type="entry name" value="Glyco_hydro_31_C"/>
</dbReference>
<dbReference type="Pfam" id="PF01055">
    <property type="entry name" value="Glyco_hydro_31_2nd"/>
    <property type="match status" value="1"/>
</dbReference>
<dbReference type="InterPro" id="IPR017853">
    <property type="entry name" value="GH"/>
</dbReference>
<gene>
    <name evidence="10" type="ORF">g.31477</name>
</gene>
<dbReference type="Gene3D" id="2.60.40.1180">
    <property type="entry name" value="Golgi alpha-mannosidase II"/>
    <property type="match status" value="2"/>
</dbReference>
<dbReference type="AlphaFoldDB" id="A0A1B6F1T2"/>
<dbReference type="InterPro" id="IPR025887">
    <property type="entry name" value="Glyco_hydro_31_N_dom"/>
</dbReference>
<proteinExistence type="inferred from homology"/>
<dbReference type="Pfam" id="PF00088">
    <property type="entry name" value="Trefoil"/>
    <property type="match status" value="1"/>
</dbReference>
<dbReference type="SMART" id="SM00018">
    <property type="entry name" value="PD"/>
    <property type="match status" value="1"/>
</dbReference>
<evidence type="ECO:0000256" key="6">
    <source>
        <dbReference type="ARBA" id="ARBA00023295"/>
    </source>
</evidence>
<keyword evidence="4" id="KW-0472">Membrane</keyword>
<dbReference type="InterPro" id="IPR000322">
    <property type="entry name" value="Glyco_hydro_31_TIM"/>
</dbReference>
<evidence type="ECO:0000256" key="4">
    <source>
        <dbReference type="ARBA" id="ARBA00023136"/>
    </source>
</evidence>
<keyword evidence="6 8" id="KW-0326">Glycosidase</keyword>
<dbReference type="GO" id="GO:0004558">
    <property type="term" value="F:alpha-1,4-glucosidase activity"/>
    <property type="evidence" value="ECO:0007669"/>
    <property type="project" value="TreeGrafter"/>
</dbReference>
<dbReference type="Gene3D" id="3.20.20.80">
    <property type="entry name" value="Glycosidases"/>
    <property type="match status" value="1"/>
</dbReference>
<sequence length="962" mass="108336">MTEIRYKTFKKPKSKSEKFSDFVFKNPSVYFSILIFVLLLVLFFSPHVVILKVTDNSDVEIDYERELSDFEVYVPFDHEPVKKDLGLPVILVQTAPTNAYTSAQCTGFIDSEKFDCLPQQSVSEEECTLRGCCWVPLNSSEKAYRGVPYCYYPSSFKTYKYLNVSVTDLGATAYLQILTNSTYPNNIQLVKIDFNYLTENVLQVKIYDAENARFESPFPKMSSSNGSAVKNVLYVVDIDKDKLGFNVIRKSNNQSIFNTKDVGGFLFSDQLLQLSARLPSSQLYGLGQQRNDFQLDMGWRQITLFNRDQAPIDKSNLYGSHPFYLAMERDGLSNGVLLHNSNAMDIILQPAPAITYRAIGGILDFYFFLGPSPSDVVRQYTGLVGLPFMPPYWSLGFHLCRFGYNTLNNTKEVLNRTRAAGIPLDTQWNDLDYMQHHNDFTYDKVAFKGLPEFVDSLHQQGLHYVVLLDPGVSGGETPGTYPPYDEGLREGIFVKDPKEDKPFVTKVWNDKSTVFPDFFHPKTGSYWQKQIRQLHETFAFDGLWIDMNDPSTFFDGGQYGCAPNPLDNPPYLPGVNGGKLYSRTLCMSARHYNVSHYNIHNIFASQEAVLTTKALLEVRKNQRPFVISRSSYPGHGHFTGVWTGDVFSTWDDMAHSISDILSFSLFGIPMSGADICGFNGNTTIALCQRWSQLGAFYPFSRNHNTDNAIDQDPVALGPGVVDAARKALLVRYSLLPFLYTLFWHAHTKGDTVARPLFFESPKDEKTYGLHSQFLWGSALLIAPILSEEKTYATAYLPAGRWYDFYTYRPINSKGSTYLLPKQMDMIPLLLSGGNIVPTQQPNTTTTASRKNPMGLLVALCSAANATGDLYWDDGDSLDHEDGVYNYVTFAVTKGQLSSSVQQWKYTTTLKLAEVKVMGVEETVTNVTIDGSPAHFSYKADVKLLNVTSLSVDLSKPFILSWS</sequence>
<protein>
    <recommendedName>
        <fullName evidence="9">P-type domain-containing protein</fullName>
    </recommendedName>
</protein>
<dbReference type="EMBL" id="GECZ01025718">
    <property type="protein sequence ID" value="JAS44051.1"/>
    <property type="molecule type" value="Transcribed_RNA"/>
</dbReference>
<dbReference type="GO" id="GO:0005975">
    <property type="term" value="P:carbohydrate metabolic process"/>
    <property type="evidence" value="ECO:0007669"/>
    <property type="project" value="InterPro"/>
</dbReference>
<name>A0A1B6F1T2_9HEMI</name>
<dbReference type="SUPFAM" id="SSF74650">
    <property type="entry name" value="Galactose mutarotase-like"/>
    <property type="match status" value="1"/>
</dbReference>
<dbReference type="PANTHER" id="PTHR22762">
    <property type="entry name" value="ALPHA-GLUCOSIDASE"/>
    <property type="match status" value="1"/>
</dbReference>
<comment type="similarity">
    <text evidence="2 8">Belongs to the glycosyl hydrolase 31 family.</text>
</comment>
<dbReference type="InterPro" id="IPR030459">
    <property type="entry name" value="Glyco_hydro_31_CS"/>
</dbReference>
<accession>A0A1B6F1T2</accession>
<dbReference type="SUPFAM" id="SSF57492">
    <property type="entry name" value="Trefoil"/>
    <property type="match status" value="1"/>
</dbReference>
<reference evidence="10" key="1">
    <citation type="submission" date="2015-11" db="EMBL/GenBank/DDBJ databases">
        <title>De novo transcriptome assembly of four potential Pierce s Disease insect vectors from Arizona vineyards.</title>
        <authorList>
            <person name="Tassone E.E."/>
        </authorList>
    </citation>
    <scope>NUCLEOTIDE SEQUENCE</scope>
</reference>
<evidence type="ECO:0000256" key="7">
    <source>
        <dbReference type="PROSITE-ProRule" id="PRU00779"/>
    </source>
</evidence>
<evidence type="ECO:0000313" key="10">
    <source>
        <dbReference type="EMBL" id="JAS44051.1"/>
    </source>
</evidence>
<dbReference type="PROSITE" id="PS00025">
    <property type="entry name" value="P_TREFOIL_1"/>
    <property type="match status" value="1"/>
</dbReference>
<dbReference type="Gene3D" id="2.60.40.1760">
    <property type="entry name" value="glycosyl hydrolase (family 31)"/>
    <property type="match status" value="1"/>
</dbReference>
<dbReference type="Pfam" id="PF17137">
    <property type="entry name" value="DUF5110"/>
    <property type="match status" value="1"/>
</dbReference>
<evidence type="ECO:0000256" key="1">
    <source>
        <dbReference type="ARBA" id="ARBA00004308"/>
    </source>
</evidence>
<dbReference type="SUPFAM" id="SSF51445">
    <property type="entry name" value="(Trans)glycosidases"/>
    <property type="match status" value="1"/>
</dbReference>
<dbReference type="GO" id="GO:0012505">
    <property type="term" value="C:endomembrane system"/>
    <property type="evidence" value="ECO:0007669"/>
    <property type="project" value="UniProtKB-SubCell"/>
</dbReference>
<dbReference type="InterPro" id="IPR011013">
    <property type="entry name" value="Gal_mutarotase_sf_dom"/>
</dbReference>
<dbReference type="Pfam" id="PF21365">
    <property type="entry name" value="Glyco_hydro_31_3rd"/>
    <property type="match status" value="1"/>
</dbReference>
<dbReference type="CDD" id="cd00111">
    <property type="entry name" value="Trefoil"/>
    <property type="match status" value="1"/>
</dbReference>
<dbReference type="SUPFAM" id="SSF51011">
    <property type="entry name" value="Glycosyl hydrolase domain"/>
    <property type="match status" value="1"/>
</dbReference>
<dbReference type="PROSITE" id="PS51448">
    <property type="entry name" value="P_TREFOIL_2"/>
    <property type="match status" value="1"/>
</dbReference>
<dbReference type="CDD" id="cd14752">
    <property type="entry name" value="GH31_N"/>
    <property type="match status" value="1"/>
</dbReference>
<dbReference type="Gene3D" id="4.10.110.10">
    <property type="entry name" value="Spasmolytic Protein, domain 1"/>
    <property type="match status" value="1"/>
</dbReference>
<dbReference type="InterPro" id="IPR000519">
    <property type="entry name" value="P_trefoil_dom"/>
</dbReference>
<evidence type="ECO:0000256" key="2">
    <source>
        <dbReference type="ARBA" id="ARBA00007806"/>
    </source>
</evidence>
<evidence type="ECO:0000256" key="5">
    <source>
        <dbReference type="ARBA" id="ARBA00023157"/>
    </source>
</evidence>
<dbReference type="CDD" id="cd06602">
    <property type="entry name" value="GH31_MGAM_SI_GAA"/>
    <property type="match status" value="1"/>
</dbReference>
<dbReference type="GO" id="GO:0030246">
    <property type="term" value="F:carbohydrate binding"/>
    <property type="evidence" value="ECO:0007669"/>
    <property type="project" value="InterPro"/>
</dbReference>
<comment type="caution">
    <text evidence="7">Lacks conserved residue(s) required for the propagation of feature annotation.</text>
</comment>
<comment type="subcellular location">
    <subcellularLocation>
        <location evidence="1">Endomembrane system</location>
    </subcellularLocation>
</comment>
<dbReference type="FunFam" id="2.60.40.1180:FF:000005">
    <property type="entry name" value="Maltase-glucoamylase, intestinal"/>
    <property type="match status" value="1"/>
</dbReference>
<organism evidence="10">
    <name type="scientific">Cuerna arida</name>
    <dbReference type="NCBI Taxonomy" id="1464854"/>
    <lineage>
        <taxon>Eukaryota</taxon>
        <taxon>Metazoa</taxon>
        <taxon>Ecdysozoa</taxon>
        <taxon>Arthropoda</taxon>
        <taxon>Hexapoda</taxon>
        <taxon>Insecta</taxon>
        <taxon>Pterygota</taxon>
        <taxon>Neoptera</taxon>
        <taxon>Paraneoptera</taxon>
        <taxon>Hemiptera</taxon>
        <taxon>Auchenorrhyncha</taxon>
        <taxon>Membracoidea</taxon>
        <taxon>Cicadellidae</taxon>
        <taxon>Cicadellinae</taxon>
        <taxon>Proconiini</taxon>
        <taxon>Cuerna</taxon>
    </lineage>
</organism>
<keyword evidence="5" id="KW-1015">Disulfide bond</keyword>
<dbReference type="PANTHER" id="PTHR22762:SF131">
    <property type="entry name" value="GLYCOSIDE HYDROLASE FAMILY 31 N-TERMINAL DOMAIN-CONTAINING PROTEIN"/>
    <property type="match status" value="1"/>
</dbReference>
<evidence type="ECO:0000256" key="3">
    <source>
        <dbReference type="ARBA" id="ARBA00022801"/>
    </source>
</evidence>
<dbReference type="PROSITE" id="PS00707">
    <property type="entry name" value="GLYCOSYL_HYDROL_F31_2"/>
    <property type="match status" value="1"/>
</dbReference>
<feature type="domain" description="P-type" evidence="9">
    <location>
        <begin position="103"/>
        <end position="154"/>
    </location>
</feature>
<dbReference type="InterPro" id="IPR017957">
    <property type="entry name" value="P_trefoil_CS"/>
</dbReference>
<keyword evidence="3 8" id="KW-0378">Hydrolase</keyword>
<dbReference type="InterPro" id="IPR013780">
    <property type="entry name" value="Glyco_hydro_b"/>
</dbReference>